<gene>
    <name evidence="2" type="primary">soj_5</name>
    <name evidence="2" type="ORF">THS5294_03548</name>
</gene>
<evidence type="ECO:0000313" key="2">
    <source>
        <dbReference type="EMBL" id="CUH62234.1"/>
    </source>
</evidence>
<accession>A0A0N7LU15</accession>
<dbReference type="eggNOG" id="COG1192">
    <property type="taxonomic scope" value="Bacteria"/>
</dbReference>
<dbReference type="Pfam" id="PF01656">
    <property type="entry name" value="CbiA"/>
    <property type="match status" value="1"/>
</dbReference>
<evidence type="ECO:0000313" key="3">
    <source>
        <dbReference type="Proteomes" id="UP000051298"/>
    </source>
</evidence>
<dbReference type="Gene3D" id="3.40.50.300">
    <property type="entry name" value="P-loop containing nucleotide triphosphate hydrolases"/>
    <property type="match status" value="1"/>
</dbReference>
<reference evidence="2 3" key="1">
    <citation type="submission" date="2015-09" db="EMBL/GenBank/DDBJ databases">
        <authorList>
            <consortium name="Swine Surveillance"/>
        </authorList>
    </citation>
    <scope>NUCLEOTIDE SEQUENCE [LARGE SCALE GENOMIC DNA]</scope>
    <source>
        <strain evidence="2 3">CECT 5294</strain>
    </source>
</reference>
<name>A0A0N7LU15_9RHOB</name>
<dbReference type="Proteomes" id="UP000051298">
    <property type="component" value="Unassembled WGS sequence"/>
</dbReference>
<dbReference type="InterPro" id="IPR027417">
    <property type="entry name" value="P-loop_NTPase"/>
</dbReference>
<dbReference type="InterPro" id="IPR048089">
    <property type="entry name" value="McdA"/>
</dbReference>
<dbReference type="EMBL" id="CYRX01000033">
    <property type="protein sequence ID" value="CUH62234.1"/>
    <property type="molecule type" value="Genomic_DNA"/>
</dbReference>
<dbReference type="PANTHER" id="PTHR13696">
    <property type="entry name" value="P-LOOP CONTAINING NUCLEOSIDE TRIPHOSPHATE HYDROLASE"/>
    <property type="match status" value="1"/>
</dbReference>
<dbReference type="RefSeq" id="WP_058124717.1">
    <property type="nucleotide sequence ID" value="NZ_CP107618.1"/>
</dbReference>
<dbReference type="SUPFAM" id="SSF52540">
    <property type="entry name" value="P-loop containing nucleoside triphosphate hydrolases"/>
    <property type="match status" value="1"/>
</dbReference>
<sequence>MPGQVITVAQQKGGSGKTTLSVNLAVAFAQMGRKVAVIDSDAQGSLGRWFMTRLEQTGGEPGVDFSTASAWGVAYEVDKYRKTHDVIIIDTPPKIDSDMRPALRSSSLVVVPIAASEVDMWATEGVLELAAREGKVVMAVLNRAKSGTRLAAKMLEQLGALDVVPAATVLANRVVYAESLGKGLGVAEVSRNAPATEEIKALTAEVDAALGALAKQAAE</sequence>
<feature type="domain" description="CobQ/CobB/MinD/ParA nucleotide binding" evidence="1">
    <location>
        <begin position="6"/>
        <end position="163"/>
    </location>
</feature>
<dbReference type="InterPro" id="IPR002586">
    <property type="entry name" value="CobQ/CobB/MinD/ParA_Nub-bd_dom"/>
</dbReference>
<proteinExistence type="predicted"/>
<dbReference type="AlphaFoldDB" id="A0A0N7LU15"/>
<protein>
    <submittedName>
        <fullName evidence="2">Sporulation initiation inhibitor protein soj</fullName>
    </submittedName>
</protein>
<dbReference type="STRING" id="266809.PM03_03105"/>
<organism evidence="2 3">
    <name type="scientific">Thalassobacter stenotrophicus</name>
    <dbReference type="NCBI Taxonomy" id="266809"/>
    <lineage>
        <taxon>Bacteria</taxon>
        <taxon>Pseudomonadati</taxon>
        <taxon>Pseudomonadota</taxon>
        <taxon>Alphaproteobacteria</taxon>
        <taxon>Rhodobacterales</taxon>
        <taxon>Roseobacteraceae</taxon>
        <taxon>Thalassobacter</taxon>
    </lineage>
</organism>
<dbReference type="PANTHER" id="PTHR13696:SF96">
    <property type="entry name" value="COBQ_COBB_MIND_PARA NUCLEOTIDE BINDING DOMAIN-CONTAINING PROTEIN"/>
    <property type="match status" value="1"/>
</dbReference>
<dbReference type="NCBIfam" id="NF041546">
    <property type="entry name" value="ParA_partition"/>
    <property type="match status" value="1"/>
</dbReference>
<dbReference type="CDD" id="cd02042">
    <property type="entry name" value="ParAB_family"/>
    <property type="match status" value="1"/>
</dbReference>
<evidence type="ECO:0000259" key="1">
    <source>
        <dbReference type="Pfam" id="PF01656"/>
    </source>
</evidence>
<dbReference type="PIRSF" id="PIRSF009320">
    <property type="entry name" value="Nuc_binding_HP_1000"/>
    <property type="match status" value="1"/>
</dbReference>
<dbReference type="InterPro" id="IPR050678">
    <property type="entry name" value="DNA_Partitioning_ATPase"/>
</dbReference>